<sequence>MTKLSATIAKLTVMRGVTAAPANAVGASRLKDLEGFGANPGALMARIHVPSRLHEKPALVVVLHGCTQTADGYDHGSGWSHLADEQGFVCLFPEQQRTNNPNLCFNWFSPADNRRDRGEALSIRQMIDATVAAYDIDPSRVFVTGLSAGGAMTSVMLASYPELFAGGAIIAGLPHGSADNVQQALQAMRDPGAINAKQLGDLVRKASRHEGSWPRISIWHGSADQTVSSKNADAILAQWLSVHDLDPTTAATEMIGQHRRRVWKDGSSRPLVEDFRIAKMGHGTPIATTGPEACGSAMPHMLDAGISSTRRIASTWGLLGADQTAQAASTYKRPDETPAHLPAVKFSRLDPMASETSPPAGSARAGVEKVIHDALRAAGLMR</sequence>
<dbReference type="NCBIfam" id="TIGR01840">
    <property type="entry name" value="esterase_phb"/>
    <property type="match status" value="1"/>
</dbReference>
<dbReference type="EMBL" id="JAJGNP010000011">
    <property type="protein sequence ID" value="MCC4233633.1"/>
    <property type="molecule type" value="Genomic_DNA"/>
</dbReference>
<dbReference type="SUPFAM" id="SSF53474">
    <property type="entry name" value="alpha/beta-Hydrolases"/>
    <property type="match status" value="2"/>
</dbReference>
<feature type="chain" id="PRO_5046190355" evidence="3">
    <location>
        <begin position="20"/>
        <end position="382"/>
    </location>
</feature>
<evidence type="ECO:0000256" key="3">
    <source>
        <dbReference type="SAM" id="SignalP"/>
    </source>
</evidence>
<dbReference type="RefSeq" id="WP_062734307.1">
    <property type="nucleotide sequence ID" value="NZ_JAJGNP010000011.1"/>
</dbReference>
<dbReference type="InterPro" id="IPR010126">
    <property type="entry name" value="Esterase_phb"/>
</dbReference>
<keyword evidence="5" id="KW-1185">Reference proteome</keyword>
<dbReference type="Gene3D" id="3.40.50.1820">
    <property type="entry name" value="alpha/beta hydrolase"/>
    <property type="match status" value="1"/>
</dbReference>
<dbReference type="Pfam" id="PF10503">
    <property type="entry name" value="Esterase_PHB"/>
    <property type="match status" value="1"/>
</dbReference>
<evidence type="ECO:0000256" key="2">
    <source>
        <dbReference type="ARBA" id="ARBA00022801"/>
    </source>
</evidence>
<proteinExistence type="predicted"/>
<dbReference type="PANTHER" id="PTHR43037">
    <property type="entry name" value="UNNAMED PRODUCT-RELATED"/>
    <property type="match status" value="1"/>
</dbReference>
<dbReference type="PANTHER" id="PTHR43037:SF1">
    <property type="entry name" value="BLL1128 PROTEIN"/>
    <property type="match status" value="1"/>
</dbReference>
<feature type="signal peptide" evidence="3">
    <location>
        <begin position="1"/>
        <end position="19"/>
    </location>
</feature>
<keyword evidence="2" id="KW-0378">Hydrolase</keyword>
<organism evidence="4 5">
    <name type="scientific">Sphingobium soli</name>
    <dbReference type="NCBI Taxonomy" id="1591116"/>
    <lineage>
        <taxon>Bacteria</taxon>
        <taxon>Pseudomonadati</taxon>
        <taxon>Pseudomonadota</taxon>
        <taxon>Alphaproteobacteria</taxon>
        <taxon>Sphingomonadales</taxon>
        <taxon>Sphingomonadaceae</taxon>
        <taxon>Sphingobium</taxon>
    </lineage>
</organism>
<dbReference type="InterPro" id="IPR050955">
    <property type="entry name" value="Plant_Biomass_Hydrol_Est"/>
</dbReference>
<protein>
    <submittedName>
        <fullName evidence="4">PHB depolymerase family esterase</fullName>
    </submittedName>
</protein>
<reference evidence="4 5" key="1">
    <citation type="submission" date="2021-10" db="EMBL/GenBank/DDBJ databases">
        <title>The diversity and Nitrogen Metabolism of Culturable Nitrate-Utilizing Bacteria Within the Oxygen Minimum Zone of the Changjiang (Yangtze River)Estuary.</title>
        <authorList>
            <person name="Zhang D."/>
            <person name="Zheng J."/>
            <person name="Liu S."/>
            <person name="He W."/>
        </authorList>
    </citation>
    <scope>NUCLEOTIDE SEQUENCE [LARGE SCALE GENOMIC DNA]</scope>
    <source>
        <strain evidence="4 5">FXH275-2</strain>
    </source>
</reference>
<name>A0ABS8H6F3_9SPHN</name>
<keyword evidence="1 3" id="KW-0732">Signal</keyword>
<accession>A0ABS8H6F3</accession>
<evidence type="ECO:0000313" key="5">
    <source>
        <dbReference type="Proteomes" id="UP001198830"/>
    </source>
</evidence>
<evidence type="ECO:0000313" key="4">
    <source>
        <dbReference type="EMBL" id="MCC4233633.1"/>
    </source>
</evidence>
<evidence type="ECO:0000256" key="1">
    <source>
        <dbReference type="ARBA" id="ARBA00022729"/>
    </source>
</evidence>
<dbReference type="Proteomes" id="UP001198830">
    <property type="component" value="Unassembled WGS sequence"/>
</dbReference>
<gene>
    <name evidence="4" type="ORF">LL253_13145</name>
</gene>
<dbReference type="InterPro" id="IPR029058">
    <property type="entry name" value="AB_hydrolase_fold"/>
</dbReference>
<comment type="caution">
    <text evidence="4">The sequence shown here is derived from an EMBL/GenBank/DDBJ whole genome shotgun (WGS) entry which is preliminary data.</text>
</comment>